<comment type="similarity">
    <text evidence="2 5">Belongs to the ABC-2 integral membrane protein family.</text>
</comment>
<evidence type="ECO:0000313" key="7">
    <source>
        <dbReference type="EMBL" id="HIQ72229.1"/>
    </source>
</evidence>
<feature type="transmembrane region" description="Helical" evidence="5">
    <location>
        <begin position="146"/>
        <end position="168"/>
    </location>
</feature>
<dbReference type="InterPro" id="IPR047817">
    <property type="entry name" value="ABC2_TM_bact-type"/>
</dbReference>
<feature type="domain" description="ABC transmembrane type-2" evidence="6">
    <location>
        <begin position="33"/>
        <end position="253"/>
    </location>
</feature>
<dbReference type="PANTHER" id="PTHR30413">
    <property type="entry name" value="INNER MEMBRANE TRANSPORT PERMEASE"/>
    <property type="match status" value="1"/>
</dbReference>
<evidence type="ECO:0000256" key="1">
    <source>
        <dbReference type="ARBA" id="ARBA00004429"/>
    </source>
</evidence>
<dbReference type="GO" id="GO:0015920">
    <property type="term" value="P:lipopolysaccharide transport"/>
    <property type="evidence" value="ECO:0007669"/>
    <property type="project" value="TreeGrafter"/>
</dbReference>
<reference evidence="7" key="1">
    <citation type="submission" date="2020-10" db="EMBL/GenBank/DDBJ databases">
        <authorList>
            <person name="Gilroy R."/>
        </authorList>
    </citation>
    <scope>NUCLEOTIDE SEQUENCE</scope>
    <source>
        <strain evidence="7">ChiSxjej2B14-6234</strain>
    </source>
</reference>
<dbReference type="EMBL" id="DVFJ01000030">
    <property type="protein sequence ID" value="HIQ72229.1"/>
    <property type="molecule type" value="Genomic_DNA"/>
</dbReference>
<keyword evidence="5" id="KW-0472">Membrane</keyword>
<dbReference type="InterPro" id="IPR000412">
    <property type="entry name" value="ABC_2_transport"/>
</dbReference>
<evidence type="ECO:0000256" key="2">
    <source>
        <dbReference type="ARBA" id="ARBA00007783"/>
    </source>
</evidence>
<reference evidence="7" key="2">
    <citation type="journal article" date="2021" name="PeerJ">
        <title>Extensive microbial diversity within the chicken gut microbiome revealed by metagenomics and culture.</title>
        <authorList>
            <person name="Gilroy R."/>
            <person name="Ravi A."/>
            <person name="Getino M."/>
            <person name="Pursley I."/>
            <person name="Horton D.L."/>
            <person name="Alikhan N.F."/>
            <person name="Baker D."/>
            <person name="Gharbi K."/>
            <person name="Hall N."/>
            <person name="Watson M."/>
            <person name="Adriaenssens E.M."/>
            <person name="Foster-Nyarko E."/>
            <person name="Jarju S."/>
            <person name="Secka A."/>
            <person name="Antonio M."/>
            <person name="Oren A."/>
            <person name="Chaudhuri R.R."/>
            <person name="La Ragione R."/>
            <person name="Hildebrand F."/>
            <person name="Pallen M.J."/>
        </authorList>
    </citation>
    <scope>NUCLEOTIDE SEQUENCE</scope>
    <source>
        <strain evidence="7">ChiSxjej2B14-6234</strain>
    </source>
</reference>
<dbReference type="PRINTS" id="PR00164">
    <property type="entry name" value="ABC2TRNSPORT"/>
</dbReference>
<comment type="caution">
    <text evidence="5">Lacks conserved residue(s) required for the propagation of feature annotation.</text>
</comment>
<dbReference type="PANTHER" id="PTHR30413:SF8">
    <property type="entry name" value="TRANSPORT PERMEASE PROTEIN"/>
    <property type="match status" value="1"/>
</dbReference>
<evidence type="ECO:0000313" key="8">
    <source>
        <dbReference type="Proteomes" id="UP000886887"/>
    </source>
</evidence>
<dbReference type="GO" id="GO:0140359">
    <property type="term" value="F:ABC-type transporter activity"/>
    <property type="evidence" value="ECO:0007669"/>
    <property type="project" value="InterPro"/>
</dbReference>
<keyword evidence="5" id="KW-1003">Cell membrane</keyword>
<protein>
    <recommendedName>
        <fullName evidence="5">Transport permease protein</fullName>
    </recommendedName>
</protein>
<dbReference type="PROSITE" id="PS51012">
    <property type="entry name" value="ABC_TM2"/>
    <property type="match status" value="1"/>
</dbReference>
<sequence>MIRRVVRDLKKYNAYCLYAVRATLKSEVAGSYLNWLWWFLDPLLFMLVYTFIVQVVFDKRMPNFHIYVFIGLNVWKMFNGSVMASANLIRSSKGLLSKVYVPKFILLNTKIFVALFKMSVAFLLVFVMCAAFSVRLTWNLLYCLPLFLSLYVVTFGLSSIVLHMGVYFRDLSNIMSVLLRLVYYMSGIFFDIQSGVPQPYSDILLHLNPIAFLIHSLRQAVMYQSAPNLPVLLAWFLVGLALAAAGIRLTYRHENSYVKVV</sequence>
<keyword evidence="3 5" id="KW-0813">Transport</keyword>
<feature type="transmembrane region" description="Helical" evidence="5">
    <location>
        <begin position="35"/>
        <end position="57"/>
    </location>
</feature>
<accession>A0A9D1CS70</accession>
<keyword evidence="5" id="KW-0812">Transmembrane</keyword>
<feature type="transmembrane region" description="Helical" evidence="5">
    <location>
        <begin position="109"/>
        <end position="134"/>
    </location>
</feature>
<evidence type="ECO:0000256" key="5">
    <source>
        <dbReference type="RuleBase" id="RU361157"/>
    </source>
</evidence>
<dbReference type="Proteomes" id="UP000886887">
    <property type="component" value="Unassembled WGS sequence"/>
</dbReference>
<feature type="transmembrane region" description="Helical" evidence="5">
    <location>
        <begin position="232"/>
        <end position="251"/>
    </location>
</feature>
<gene>
    <name evidence="7" type="ORF">IAB73_08500</name>
</gene>
<keyword evidence="4" id="KW-0997">Cell inner membrane</keyword>
<comment type="subcellular location">
    <subcellularLocation>
        <location evidence="1">Cell inner membrane</location>
        <topology evidence="1">Multi-pass membrane protein</topology>
    </subcellularLocation>
    <subcellularLocation>
        <location evidence="5">Cell membrane</location>
        <topology evidence="5">Multi-pass membrane protein</topology>
    </subcellularLocation>
</comment>
<dbReference type="GO" id="GO:0043190">
    <property type="term" value="C:ATP-binding cassette (ABC) transporter complex"/>
    <property type="evidence" value="ECO:0007669"/>
    <property type="project" value="InterPro"/>
</dbReference>
<keyword evidence="5" id="KW-1133">Transmembrane helix</keyword>
<feature type="transmembrane region" description="Helical" evidence="5">
    <location>
        <begin position="64"/>
        <end position="89"/>
    </location>
</feature>
<name>A0A9D1CS70_9FIRM</name>
<comment type="caution">
    <text evidence="7">The sequence shown here is derived from an EMBL/GenBank/DDBJ whole genome shotgun (WGS) entry which is preliminary data.</text>
</comment>
<evidence type="ECO:0000259" key="6">
    <source>
        <dbReference type="PROSITE" id="PS51012"/>
    </source>
</evidence>
<proteinExistence type="inferred from homology"/>
<evidence type="ECO:0000256" key="3">
    <source>
        <dbReference type="ARBA" id="ARBA00022448"/>
    </source>
</evidence>
<evidence type="ECO:0000256" key="4">
    <source>
        <dbReference type="ARBA" id="ARBA00022519"/>
    </source>
</evidence>
<organism evidence="7 8">
    <name type="scientific">Candidatus Onthenecus intestinigallinarum</name>
    <dbReference type="NCBI Taxonomy" id="2840875"/>
    <lineage>
        <taxon>Bacteria</taxon>
        <taxon>Bacillati</taxon>
        <taxon>Bacillota</taxon>
        <taxon>Clostridia</taxon>
        <taxon>Eubacteriales</taxon>
        <taxon>Candidatus Onthenecus</taxon>
    </lineage>
</organism>
<dbReference type="AlphaFoldDB" id="A0A9D1CS70"/>